<proteinExistence type="predicted"/>
<dbReference type="WBParaSite" id="JU765_v2.g17725.t1">
    <property type="protein sequence ID" value="JU765_v2.g17725.t1"/>
    <property type="gene ID" value="JU765_v2.g17725"/>
</dbReference>
<evidence type="ECO:0000313" key="2">
    <source>
        <dbReference type="WBParaSite" id="JU765_v2.g17725.t1"/>
    </source>
</evidence>
<reference evidence="2" key="1">
    <citation type="submission" date="2022-11" db="UniProtKB">
        <authorList>
            <consortium name="WormBaseParasite"/>
        </authorList>
    </citation>
    <scope>IDENTIFICATION</scope>
</reference>
<sequence length="574" mass="62151">MSSVDGNGPISANNSEEFVAGDKIDLSKEATIENGIEQRNGQREGSLKRNLGFFSSVGMIVGSIIGSGIFISPKDVVEETGSVGLSLLVWALAGIFVTLGSFVYIELGLLMSLSGGDYSYINEAFGSFAGFMRLWVEAIVIRPCTVTIVSLAFSEYVLTAAVGSADDLFLKLAITALVIILQTVINCISVKASVWTNNFSMVAKVGALIGIIGIGTVINCISVKASVWTNNFSMVAKVGALIGIIGIGVYAFAHDFGAASASFKSPFEGTIWNPGKIAVSFYSALFAYQGWNYLNFIIEEVKNPEKTLPRALIVSLTLVITIYVLCNVAFFTTLTPKQLIESTAAGIEFAEKNIQWDGIKTVVSVFVAISCFGSSNGCMLTASRLFFVGARNGHMPHCLLMTNPSLKTPIPSVLVTGILSLVYLALSNNAIQLIHYIAVSYWMAIGLATLSLFYFRIKRRKDPSYKTKYFILIPIVFFIGCVSLVVLPFYKDWKEALIGMGIVSSGLPFFIFVVWRPQCLQRLSLGTALVIQKIFLVVDDETTRQLEKQGSQAEISVSESAISGNNSILNTTKE</sequence>
<dbReference type="Proteomes" id="UP000887576">
    <property type="component" value="Unplaced"/>
</dbReference>
<accession>A0AC34QN67</accession>
<organism evidence="1 2">
    <name type="scientific">Panagrolaimus sp. JU765</name>
    <dbReference type="NCBI Taxonomy" id="591449"/>
    <lineage>
        <taxon>Eukaryota</taxon>
        <taxon>Metazoa</taxon>
        <taxon>Ecdysozoa</taxon>
        <taxon>Nematoda</taxon>
        <taxon>Chromadorea</taxon>
        <taxon>Rhabditida</taxon>
        <taxon>Tylenchina</taxon>
        <taxon>Panagrolaimomorpha</taxon>
        <taxon>Panagrolaimoidea</taxon>
        <taxon>Panagrolaimidae</taxon>
        <taxon>Panagrolaimus</taxon>
    </lineage>
</organism>
<name>A0AC34QN67_9BILA</name>
<protein>
    <submittedName>
        <fullName evidence="2">Amino acid transporter</fullName>
    </submittedName>
</protein>
<evidence type="ECO:0000313" key="1">
    <source>
        <dbReference type="Proteomes" id="UP000887576"/>
    </source>
</evidence>